<dbReference type="CDD" id="cd10147">
    <property type="entry name" value="Wzt_C-like"/>
    <property type="match status" value="1"/>
</dbReference>
<protein>
    <submittedName>
        <fullName evidence="6">ABC transporter ATP-binding protein</fullName>
    </submittedName>
</protein>
<dbReference type="GO" id="GO:0016887">
    <property type="term" value="F:ATP hydrolysis activity"/>
    <property type="evidence" value="ECO:0007669"/>
    <property type="project" value="InterPro"/>
</dbReference>
<dbReference type="RefSeq" id="WP_143489217.1">
    <property type="nucleotide sequence ID" value="NZ_VJOY01000010.1"/>
</dbReference>
<dbReference type="InterPro" id="IPR017871">
    <property type="entry name" value="ABC_transporter-like_CS"/>
</dbReference>
<dbReference type="OrthoDB" id="9778870at2"/>
<name>A0A553GX77_9PSED</name>
<dbReference type="Gene3D" id="2.70.50.60">
    <property type="entry name" value="abc- transporter (atp binding component) like domain"/>
    <property type="match status" value="1"/>
</dbReference>
<dbReference type="InterPro" id="IPR003593">
    <property type="entry name" value="AAA+_ATPase"/>
</dbReference>
<evidence type="ECO:0000313" key="6">
    <source>
        <dbReference type="EMBL" id="TRX74091.1"/>
    </source>
</evidence>
<dbReference type="InterPro" id="IPR027417">
    <property type="entry name" value="P-loop_NTPase"/>
</dbReference>
<dbReference type="InterPro" id="IPR003439">
    <property type="entry name" value="ABC_transporter-like_ATP-bd"/>
</dbReference>
<dbReference type="AlphaFoldDB" id="A0A553GX77"/>
<accession>A0A553GX77</accession>
<dbReference type="Proteomes" id="UP000315235">
    <property type="component" value="Unassembled WGS sequence"/>
</dbReference>
<dbReference type="SMART" id="SM00382">
    <property type="entry name" value="AAA"/>
    <property type="match status" value="1"/>
</dbReference>
<dbReference type="Pfam" id="PF00005">
    <property type="entry name" value="ABC_tran"/>
    <property type="match status" value="1"/>
</dbReference>
<reference evidence="6 7" key="1">
    <citation type="submission" date="2019-07" db="EMBL/GenBank/DDBJ databases">
        <title>Pseudomonas mangiferae sp. nov., isolated from bark of mango tree in Thailand.</title>
        <authorList>
            <person name="Srisuk N."/>
            <person name="Anurat P."/>
        </authorList>
    </citation>
    <scope>NUCLEOTIDE SEQUENCE [LARGE SCALE GENOMIC DNA]</scope>
    <source>
        <strain evidence="6 7">DMKU_BBB3-04</strain>
    </source>
</reference>
<evidence type="ECO:0000313" key="7">
    <source>
        <dbReference type="Proteomes" id="UP000315235"/>
    </source>
</evidence>
<proteinExistence type="inferred from homology"/>
<evidence type="ECO:0000256" key="4">
    <source>
        <dbReference type="ARBA" id="ARBA00022840"/>
    </source>
</evidence>
<dbReference type="CDD" id="cd03220">
    <property type="entry name" value="ABC_KpsT_Wzt"/>
    <property type="match status" value="1"/>
</dbReference>
<dbReference type="PANTHER" id="PTHR46743:SF2">
    <property type="entry name" value="TEICHOIC ACIDS EXPORT ATP-BINDING PROTEIN TAGH"/>
    <property type="match status" value="1"/>
</dbReference>
<evidence type="ECO:0000256" key="1">
    <source>
        <dbReference type="ARBA" id="ARBA00005417"/>
    </source>
</evidence>
<evidence type="ECO:0000256" key="2">
    <source>
        <dbReference type="ARBA" id="ARBA00022448"/>
    </source>
</evidence>
<dbReference type="GO" id="GO:0016020">
    <property type="term" value="C:membrane"/>
    <property type="evidence" value="ECO:0007669"/>
    <property type="project" value="InterPro"/>
</dbReference>
<keyword evidence="4 6" id="KW-0067">ATP-binding</keyword>
<comment type="caution">
    <text evidence="6">The sequence shown here is derived from an EMBL/GenBank/DDBJ whole genome shotgun (WGS) entry which is preliminary data.</text>
</comment>
<dbReference type="SUPFAM" id="SSF52540">
    <property type="entry name" value="P-loop containing nucleoside triphosphate hydrolases"/>
    <property type="match status" value="1"/>
</dbReference>
<dbReference type="GO" id="GO:0140359">
    <property type="term" value="F:ABC-type transporter activity"/>
    <property type="evidence" value="ECO:0007669"/>
    <property type="project" value="InterPro"/>
</dbReference>
<dbReference type="InterPro" id="IPR029439">
    <property type="entry name" value="Wzt_C"/>
</dbReference>
<comment type="similarity">
    <text evidence="1">Belongs to the ABC transporter superfamily.</text>
</comment>
<keyword evidence="3" id="KW-0547">Nucleotide-binding</keyword>
<dbReference type="PANTHER" id="PTHR46743">
    <property type="entry name" value="TEICHOIC ACIDS EXPORT ATP-BINDING PROTEIN TAGH"/>
    <property type="match status" value="1"/>
</dbReference>
<dbReference type="PROSITE" id="PS00211">
    <property type="entry name" value="ABC_TRANSPORTER_1"/>
    <property type="match status" value="1"/>
</dbReference>
<dbReference type="InterPro" id="IPR015860">
    <property type="entry name" value="ABC_transpr_TagH-like"/>
</dbReference>
<keyword evidence="7" id="KW-1185">Reference proteome</keyword>
<evidence type="ECO:0000256" key="3">
    <source>
        <dbReference type="ARBA" id="ARBA00022741"/>
    </source>
</evidence>
<dbReference type="Gene3D" id="3.40.50.300">
    <property type="entry name" value="P-loop containing nucleotide triphosphate hydrolases"/>
    <property type="match status" value="1"/>
</dbReference>
<sequence length="419" mass="46254">MSSDIAISLQGVSKTYHLFDSPAQRLMHLLFGLRRGQQAAFHAVADVSFEVRRGETLGIIGRNGAGKSTLLQMICGTLTPSAGQIQVNGRIAALLELGAGFSPDFTGRENVYMSAAIHGLGRAEIDARLDDILAFAEIGEFIDQPVKTYSSGMFVRLAFAVIAHLDADILVIDEALAVGDVYFTQKCIRFLRQFAERNTLLFVSHDTNSVVNLCQRALWLEKGRTRLFGEARVVSDAYLGSFYENRLGADEPEPRADEAVESEKEEVRNEFGLGGGRIERCELLGEDGQPLRLLDRAQPVRLKVRCVARDSIEAPILGFFVKDRLSQALCGENTLKWLPGWQRMAAGETCELAFDFWLPHLATGEYTVSVALGAGTQQQHVQHHWIHDVLAFKAQADVSLTGLFELERFACRLAEPAAE</sequence>
<dbReference type="InterPro" id="IPR050683">
    <property type="entry name" value="Bact_Polysacc_Export_ATP-bd"/>
</dbReference>
<feature type="domain" description="ABC transporter" evidence="5">
    <location>
        <begin position="24"/>
        <end position="247"/>
    </location>
</feature>
<evidence type="ECO:0000259" key="5">
    <source>
        <dbReference type="PROSITE" id="PS50893"/>
    </source>
</evidence>
<dbReference type="EMBL" id="VJOY01000010">
    <property type="protein sequence ID" value="TRX74091.1"/>
    <property type="molecule type" value="Genomic_DNA"/>
</dbReference>
<dbReference type="PROSITE" id="PS50893">
    <property type="entry name" value="ABC_TRANSPORTER_2"/>
    <property type="match status" value="1"/>
</dbReference>
<gene>
    <name evidence="6" type="ORF">FM069_15215</name>
</gene>
<dbReference type="GO" id="GO:0005524">
    <property type="term" value="F:ATP binding"/>
    <property type="evidence" value="ECO:0007669"/>
    <property type="project" value="UniProtKB-KW"/>
</dbReference>
<keyword evidence="2" id="KW-0813">Transport</keyword>
<organism evidence="6 7">
    <name type="scientific">Pseudomonas mangiferae</name>
    <dbReference type="NCBI Taxonomy" id="2593654"/>
    <lineage>
        <taxon>Bacteria</taxon>
        <taxon>Pseudomonadati</taxon>
        <taxon>Pseudomonadota</taxon>
        <taxon>Gammaproteobacteria</taxon>
        <taxon>Pseudomonadales</taxon>
        <taxon>Pseudomonadaceae</taxon>
        <taxon>Pseudomonas</taxon>
    </lineage>
</organism>
<dbReference type="Pfam" id="PF14524">
    <property type="entry name" value="Wzt_C"/>
    <property type="match status" value="1"/>
</dbReference>